<evidence type="ECO:0000313" key="2">
    <source>
        <dbReference type="EMBL" id="MFF4520586.1"/>
    </source>
</evidence>
<keyword evidence="3" id="KW-1185">Reference proteome</keyword>
<accession>A0ABW6UAX0</accession>
<gene>
    <name evidence="2" type="ORF">ACFY1D_03815</name>
</gene>
<evidence type="ECO:0000259" key="1">
    <source>
        <dbReference type="Pfam" id="PF13751"/>
    </source>
</evidence>
<protein>
    <submittedName>
        <fullName evidence="2">Transposase</fullName>
    </submittedName>
</protein>
<dbReference type="EMBL" id="JBIAWJ010000001">
    <property type="protein sequence ID" value="MFF4520586.1"/>
    <property type="molecule type" value="Genomic_DNA"/>
</dbReference>
<dbReference type="RefSeq" id="WP_387883585.1">
    <property type="nucleotide sequence ID" value="NZ_JBIAWJ010000001.1"/>
</dbReference>
<organism evidence="2 3">
    <name type="scientific">Streptomyces bluensis</name>
    <dbReference type="NCBI Taxonomy" id="33897"/>
    <lineage>
        <taxon>Bacteria</taxon>
        <taxon>Bacillati</taxon>
        <taxon>Actinomycetota</taxon>
        <taxon>Actinomycetes</taxon>
        <taxon>Kitasatosporales</taxon>
        <taxon>Streptomycetaceae</taxon>
        <taxon>Streptomyces</taxon>
    </lineage>
</organism>
<evidence type="ECO:0000313" key="3">
    <source>
        <dbReference type="Proteomes" id="UP001602058"/>
    </source>
</evidence>
<feature type="domain" description="Transposase DDE" evidence="1">
    <location>
        <begin position="3"/>
        <end position="100"/>
    </location>
</feature>
<proteinExistence type="predicted"/>
<dbReference type="Proteomes" id="UP001602058">
    <property type="component" value="Unassembled WGS sequence"/>
</dbReference>
<dbReference type="Pfam" id="PF13751">
    <property type="entry name" value="DDE_Tnp_1_6"/>
    <property type="match status" value="1"/>
</dbReference>
<comment type="caution">
    <text evidence="2">The sequence shown here is derived from an EMBL/GenBank/DDBJ whole genome shotgun (WGS) entry which is preliminary data.</text>
</comment>
<name>A0ABW6UAX0_9ACTN</name>
<dbReference type="InterPro" id="IPR025668">
    <property type="entry name" value="Tnp_DDE_dom"/>
</dbReference>
<sequence length="106" mass="12044">MGDEHPRLFVLFPRKACRECEDRLKCTGNADGKGRHIFLLPEPQQKIQSPVRKDQKTGSWQRRYAIRAGCEAAVSETVHAHGLRHCRYRGLAKTHVQHVLEDGSGN</sequence>
<reference evidence="2 3" key="1">
    <citation type="submission" date="2024-10" db="EMBL/GenBank/DDBJ databases">
        <title>The Natural Products Discovery Center: Release of the First 8490 Sequenced Strains for Exploring Actinobacteria Biosynthetic Diversity.</title>
        <authorList>
            <person name="Kalkreuter E."/>
            <person name="Kautsar S.A."/>
            <person name="Yang D."/>
            <person name="Bader C.D."/>
            <person name="Teijaro C.N."/>
            <person name="Fluegel L."/>
            <person name="Davis C.M."/>
            <person name="Simpson J.R."/>
            <person name="Lauterbach L."/>
            <person name="Steele A.D."/>
            <person name="Gui C."/>
            <person name="Meng S."/>
            <person name="Li G."/>
            <person name="Viehrig K."/>
            <person name="Ye F."/>
            <person name="Su P."/>
            <person name="Kiefer A.F."/>
            <person name="Nichols A."/>
            <person name="Cepeda A.J."/>
            <person name="Yan W."/>
            <person name="Fan B."/>
            <person name="Jiang Y."/>
            <person name="Adhikari A."/>
            <person name="Zheng C.-J."/>
            <person name="Schuster L."/>
            <person name="Cowan T.M."/>
            <person name="Smanski M.J."/>
            <person name="Chevrette M.G."/>
            <person name="De Carvalho L.P.S."/>
            <person name="Shen B."/>
        </authorList>
    </citation>
    <scope>NUCLEOTIDE SEQUENCE [LARGE SCALE GENOMIC DNA]</scope>
    <source>
        <strain evidence="2 3">NPDC001390</strain>
    </source>
</reference>